<dbReference type="AlphaFoldDB" id="A0A6A4PS41"/>
<proteinExistence type="predicted"/>
<keyword evidence="1" id="KW-0812">Transmembrane</keyword>
<dbReference type="EMBL" id="WOCE01000011">
    <property type="protein sequence ID" value="KAE9604471.1"/>
    <property type="molecule type" value="Genomic_DNA"/>
</dbReference>
<dbReference type="Proteomes" id="UP000447434">
    <property type="component" value="Chromosome 11"/>
</dbReference>
<protein>
    <recommendedName>
        <fullName evidence="4">Sugar phosphate transporter domain-containing protein</fullName>
    </recommendedName>
</protein>
<evidence type="ECO:0000313" key="3">
    <source>
        <dbReference type="Proteomes" id="UP000447434"/>
    </source>
</evidence>
<dbReference type="OrthoDB" id="417037at2759"/>
<keyword evidence="1" id="KW-1133">Transmembrane helix</keyword>
<accession>A0A6A4PS41</accession>
<evidence type="ECO:0000313" key="2">
    <source>
        <dbReference type="EMBL" id="KAE9604471.1"/>
    </source>
</evidence>
<reference evidence="3" key="1">
    <citation type="journal article" date="2020" name="Nat. Commun.">
        <title>Genome sequence of the cluster root forming white lupin.</title>
        <authorList>
            <person name="Hufnagel B."/>
            <person name="Marques A."/>
            <person name="Soriano A."/>
            <person name="Marques L."/>
            <person name="Divol F."/>
            <person name="Doumas P."/>
            <person name="Sallet E."/>
            <person name="Mancinotti D."/>
            <person name="Carrere S."/>
            <person name="Marande W."/>
            <person name="Arribat S."/>
            <person name="Keller J."/>
            <person name="Huneau C."/>
            <person name="Blein T."/>
            <person name="Aime D."/>
            <person name="Laguerre M."/>
            <person name="Taylor J."/>
            <person name="Schubert V."/>
            <person name="Nelson M."/>
            <person name="Geu-Flores F."/>
            <person name="Crespi M."/>
            <person name="Gallardo-Guerrero K."/>
            <person name="Delaux P.-M."/>
            <person name="Salse J."/>
            <person name="Berges H."/>
            <person name="Guyot R."/>
            <person name="Gouzy J."/>
            <person name="Peret B."/>
        </authorList>
    </citation>
    <scope>NUCLEOTIDE SEQUENCE [LARGE SCALE GENOMIC DNA]</scope>
    <source>
        <strain evidence="3">cv. Amiga</strain>
    </source>
</reference>
<feature type="transmembrane region" description="Helical" evidence="1">
    <location>
        <begin position="31"/>
        <end position="48"/>
    </location>
</feature>
<organism evidence="2 3">
    <name type="scientific">Lupinus albus</name>
    <name type="common">White lupine</name>
    <name type="synonym">Lupinus termis</name>
    <dbReference type="NCBI Taxonomy" id="3870"/>
    <lineage>
        <taxon>Eukaryota</taxon>
        <taxon>Viridiplantae</taxon>
        <taxon>Streptophyta</taxon>
        <taxon>Embryophyta</taxon>
        <taxon>Tracheophyta</taxon>
        <taxon>Spermatophyta</taxon>
        <taxon>Magnoliopsida</taxon>
        <taxon>eudicotyledons</taxon>
        <taxon>Gunneridae</taxon>
        <taxon>Pentapetalae</taxon>
        <taxon>rosids</taxon>
        <taxon>fabids</taxon>
        <taxon>Fabales</taxon>
        <taxon>Fabaceae</taxon>
        <taxon>Papilionoideae</taxon>
        <taxon>50 kb inversion clade</taxon>
        <taxon>genistoids sensu lato</taxon>
        <taxon>core genistoids</taxon>
        <taxon>Genisteae</taxon>
        <taxon>Lupinus</taxon>
    </lineage>
</organism>
<keyword evidence="1" id="KW-0472">Membrane</keyword>
<evidence type="ECO:0008006" key="4">
    <source>
        <dbReference type="Google" id="ProtNLM"/>
    </source>
</evidence>
<name>A0A6A4PS41_LUPAL</name>
<sequence>MESAKNMELPLSHLKQSGEEKHKGSIMTRKGIYTALSYMAAAVFLVMFNKAALSSYNFPFANLITLCQMVCAFSILYVTKTLRIISFTTNESQNHSYNPARFVSLSTLAHTLPLALIYMLYMSCGYCGCGHCDVDYVRCGVVTMEAVRRVNVPMYTTLRRTTVAFTMIVEYFVSGQRHSTFVVARYGI</sequence>
<keyword evidence="3" id="KW-1185">Reference proteome</keyword>
<feature type="transmembrane region" description="Helical" evidence="1">
    <location>
        <begin position="100"/>
        <end position="121"/>
    </location>
</feature>
<evidence type="ECO:0000256" key="1">
    <source>
        <dbReference type="SAM" id="Phobius"/>
    </source>
</evidence>
<comment type="caution">
    <text evidence="2">The sequence shown here is derived from an EMBL/GenBank/DDBJ whole genome shotgun (WGS) entry which is preliminary data.</text>
</comment>
<feature type="transmembrane region" description="Helical" evidence="1">
    <location>
        <begin position="60"/>
        <end position="79"/>
    </location>
</feature>
<gene>
    <name evidence="2" type="ORF">Lalb_Chr11g0072221</name>
</gene>